<reference evidence="4 5" key="1">
    <citation type="journal article" date="2013" name="Int. J. Syst. Evol. Microbiol.">
        <title>Marinicauda pacifica gen. nov., sp. nov., a prosthecate alphaproteobacterium of the family Hyphomonadaceae isolated from deep seawater.</title>
        <authorList>
            <person name="Zhang X.Y."/>
            <person name="Li G.W."/>
            <person name="Wang C.S."/>
            <person name="Zhang Y.J."/>
            <person name="Xu X.W."/>
            <person name="Li H."/>
            <person name="Liu A."/>
            <person name="Liu C."/>
            <person name="Xie B.B."/>
            <person name="Qin Q.L."/>
            <person name="Xu Z."/>
            <person name="Chen X.L."/>
            <person name="Zhou B.C."/>
            <person name="Zhang Y.Z."/>
        </authorList>
    </citation>
    <scope>NUCLEOTIDE SEQUENCE [LARGE SCALE GENOMIC DNA]</scope>
    <source>
        <strain evidence="4 5">P-1 km-3</strain>
    </source>
</reference>
<dbReference type="Pfam" id="PF13628">
    <property type="entry name" value="DUF4142"/>
    <property type="match status" value="1"/>
</dbReference>
<dbReference type="Proteomes" id="UP000305451">
    <property type="component" value="Unassembled WGS sequence"/>
</dbReference>
<dbReference type="PANTHER" id="PTHR38593:SF1">
    <property type="entry name" value="BLR2558 PROTEIN"/>
    <property type="match status" value="1"/>
</dbReference>
<feature type="compositionally biased region" description="Acidic residues" evidence="1">
    <location>
        <begin position="22"/>
        <end position="34"/>
    </location>
</feature>
<feature type="compositionally biased region" description="Acidic residues" evidence="1">
    <location>
        <begin position="44"/>
        <end position="55"/>
    </location>
</feature>
<feature type="region of interest" description="Disordered" evidence="1">
    <location>
        <begin position="21"/>
        <end position="56"/>
    </location>
</feature>
<feature type="chain" id="PRO_5020359194" evidence="2">
    <location>
        <begin position="18"/>
        <end position="246"/>
    </location>
</feature>
<evidence type="ECO:0000313" key="4">
    <source>
        <dbReference type="EMBL" id="TGY94621.1"/>
    </source>
</evidence>
<organism evidence="4 5">
    <name type="scientific">Marinicauda pacifica</name>
    <dbReference type="NCBI Taxonomy" id="1133559"/>
    <lineage>
        <taxon>Bacteria</taxon>
        <taxon>Pseudomonadati</taxon>
        <taxon>Pseudomonadota</taxon>
        <taxon>Alphaproteobacteria</taxon>
        <taxon>Maricaulales</taxon>
        <taxon>Maricaulaceae</taxon>
        <taxon>Marinicauda</taxon>
    </lineage>
</organism>
<comment type="caution">
    <text evidence="4">The sequence shown here is derived from an EMBL/GenBank/DDBJ whole genome shotgun (WGS) entry which is preliminary data.</text>
</comment>
<feature type="domain" description="DUF4142" evidence="3">
    <location>
        <begin position="104"/>
        <end position="236"/>
    </location>
</feature>
<dbReference type="AlphaFoldDB" id="A0A4S2HFL4"/>
<dbReference type="InterPro" id="IPR012347">
    <property type="entry name" value="Ferritin-like"/>
</dbReference>
<sequence>MIRTITLLASASALALAACSDDSYETDTDTDMDTSAEMNSAMGDEADGETDGELDEGMRYESGEDAADDDLGQSPPVNFAQDTASVPAGLTAAVVAGLSGDVDAYVRNVALGNEYEIQAGRIAMERGNSEEVRQLGEMIATDHEQLQTELRTAVEAAGLDFDLPTELEGRRQGMIDNLNAAADMDFDAAFLSQQESAHVEAVALHEGFEASGDVDALTDYAGSAGNVVQGHLDEVTAHLGAAVDGD</sequence>
<gene>
    <name evidence="4" type="ORF">E5162_04940</name>
</gene>
<proteinExistence type="predicted"/>
<name>A0A4S2HFL4_9PROT</name>
<dbReference type="EMBL" id="SRXV01000001">
    <property type="protein sequence ID" value="TGY94621.1"/>
    <property type="molecule type" value="Genomic_DNA"/>
</dbReference>
<dbReference type="Gene3D" id="1.20.1260.10">
    <property type="match status" value="1"/>
</dbReference>
<accession>A0A4S2HFL4</accession>
<dbReference type="PANTHER" id="PTHR38593">
    <property type="entry name" value="BLR2558 PROTEIN"/>
    <property type="match status" value="1"/>
</dbReference>
<feature type="signal peptide" evidence="2">
    <location>
        <begin position="1"/>
        <end position="17"/>
    </location>
</feature>
<evidence type="ECO:0000256" key="1">
    <source>
        <dbReference type="SAM" id="MobiDB-lite"/>
    </source>
</evidence>
<dbReference type="RefSeq" id="WP_135943818.1">
    <property type="nucleotide sequence ID" value="NZ_BMEI01000001.1"/>
</dbReference>
<dbReference type="PROSITE" id="PS51257">
    <property type="entry name" value="PROKAR_LIPOPROTEIN"/>
    <property type="match status" value="1"/>
</dbReference>
<evidence type="ECO:0000313" key="5">
    <source>
        <dbReference type="Proteomes" id="UP000305451"/>
    </source>
</evidence>
<dbReference type="InterPro" id="IPR025419">
    <property type="entry name" value="DUF4142"/>
</dbReference>
<evidence type="ECO:0000259" key="3">
    <source>
        <dbReference type="Pfam" id="PF13628"/>
    </source>
</evidence>
<evidence type="ECO:0000256" key="2">
    <source>
        <dbReference type="SAM" id="SignalP"/>
    </source>
</evidence>
<keyword evidence="5" id="KW-1185">Reference proteome</keyword>
<keyword evidence="2" id="KW-0732">Signal</keyword>
<protein>
    <submittedName>
        <fullName evidence="4">DUF4142 domain-containing protein</fullName>
    </submittedName>
</protein>